<feature type="domain" description="CBS" evidence="7">
    <location>
        <begin position="532"/>
        <end position="592"/>
    </location>
</feature>
<feature type="transmembrane region" description="Helical" evidence="6">
    <location>
        <begin position="382"/>
        <end position="406"/>
    </location>
</feature>
<feature type="transmembrane region" description="Helical" evidence="6">
    <location>
        <begin position="234"/>
        <end position="251"/>
    </location>
</feature>
<dbReference type="InterPro" id="IPR000644">
    <property type="entry name" value="CBS_dom"/>
</dbReference>
<dbReference type="Proteomes" id="UP000812270">
    <property type="component" value="Unassembled WGS sequence"/>
</dbReference>
<keyword evidence="6" id="KW-1133">Transmembrane helix</keyword>
<proteinExistence type="predicted"/>
<feature type="transmembrane region" description="Helical" evidence="6">
    <location>
        <begin position="64"/>
        <end position="84"/>
    </location>
</feature>
<feature type="transmembrane region" description="Helical" evidence="6">
    <location>
        <begin position="412"/>
        <end position="432"/>
    </location>
</feature>
<dbReference type="PANTHER" id="PTHR43427:SF6">
    <property type="entry name" value="CHLORIDE CHANNEL PROTEIN CLC-E"/>
    <property type="match status" value="1"/>
</dbReference>
<keyword evidence="5" id="KW-0129">CBS domain</keyword>
<dbReference type="GO" id="GO:0016020">
    <property type="term" value="C:membrane"/>
    <property type="evidence" value="ECO:0007669"/>
    <property type="project" value="InterPro"/>
</dbReference>
<keyword evidence="6" id="KW-0472">Membrane</keyword>
<dbReference type="RefSeq" id="WP_217794574.1">
    <property type="nucleotide sequence ID" value="NZ_JAHSPG010000018.1"/>
</dbReference>
<dbReference type="Pfam" id="PF00654">
    <property type="entry name" value="Voltage_CLC"/>
    <property type="match status" value="1"/>
</dbReference>
<dbReference type="GO" id="GO:0015108">
    <property type="term" value="F:chloride transmembrane transporter activity"/>
    <property type="evidence" value="ECO:0007669"/>
    <property type="project" value="InterPro"/>
</dbReference>
<keyword evidence="6" id="KW-0812">Transmembrane</keyword>
<keyword evidence="2" id="KW-0406">Ion transport</keyword>
<evidence type="ECO:0000256" key="3">
    <source>
        <dbReference type="ARBA" id="ARBA00023214"/>
    </source>
</evidence>
<dbReference type="InterPro" id="IPR001807">
    <property type="entry name" value="ClC"/>
</dbReference>
<keyword evidence="1" id="KW-0813">Transport</keyword>
<evidence type="ECO:0000256" key="4">
    <source>
        <dbReference type="ARBA" id="ARBA00023303"/>
    </source>
</evidence>
<dbReference type="AlphaFoldDB" id="A0A9E2SCV7"/>
<feature type="transmembrane region" description="Helical" evidence="6">
    <location>
        <begin position="25"/>
        <end position="44"/>
    </location>
</feature>
<evidence type="ECO:0000259" key="7">
    <source>
        <dbReference type="PROSITE" id="PS51371"/>
    </source>
</evidence>
<feature type="transmembrane region" description="Helical" evidence="6">
    <location>
        <begin position="157"/>
        <end position="185"/>
    </location>
</feature>
<feature type="domain" description="CBS" evidence="7">
    <location>
        <begin position="466"/>
        <end position="525"/>
    </location>
</feature>
<evidence type="ECO:0000256" key="1">
    <source>
        <dbReference type="ARBA" id="ARBA00022448"/>
    </source>
</evidence>
<dbReference type="PANTHER" id="PTHR43427">
    <property type="entry name" value="CHLORIDE CHANNEL PROTEIN CLC-E"/>
    <property type="match status" value="1"/>
</dbReference>
<feature type="transmembrane region" description="Helical" evidence="6">
    <location>
        <begin position="191"/>
        <end position="213"/>
    </location>
</feature>
<feature type="transmembrane region" description="Helical" evidence="6">
    <location>
        <begin position="271"/>
        <end position="289"/>
    </location>
</feature>
<evidence type="ECO:0000313" key="9">
    <source>
        <dbReference type="Proteomes" id="UP000812270"/>
    </source>
</evidence>
<comment type="caution">
    <text evidence="8">The sequence shown here is derived from an EMBL/GenBank/DDBJ whole genome shotgun (WGS) entry which is preliminary data.</text>
</comment>
<dbReference type="EMBL" id="JAHSPG010000018">
    <property type="protein sequence ID" value="MBV4360311.1"/>
    <property type="molecule type" value="Genomic_DNA"/>
</dbReference>
<feature type="transmembrane region" description="Helical" evidence="6">
    <location>
        <begin position="321"/>
        <end position="345"/>
    </location>
</feature>
<evidence type="ECO:0000313" key="8">
    <source>
        <dbReference type="EMBL" id="MBV4360311.1"/>
    </source>
</evidence>
<reference evidence="8" key="1">
    <citation type="submission" date="2021-06" db="EMBL/GenBank/DDBJ databases">
        <authorList>
            <person name="Huq M.A."/>
        </authorList>
    </citation>
    <scope>NUCLEOTIDE SEQUENCE</scope>
    <source>
        <strain evidence="8">MAH-26</strain>
    </source>
</reference>
<evidence type="ECO:0000256" key="2">
    <source>
        <dbReference type="ARBA" id="ARBA00023065"/>
    </source>
</evidence>
<organism evidence="8 9">
    <name type="scientific">Pinibacter aurantiacus</name>
    <dbReference type="NCBI Taxonomy" id="2851599"/>
    <lineage>
        <taxon>Bacteria</taxon>
        <taxon>Pseudomonadati</taxon>
        <taxon>Bacteroidota</taxon>
        <taxon>Chitinophagia</taxon>
        <taxon>Chitinophagales</taxon>
        <taxon>Chitinophagaceae</taxon>
        <taxon>Pinibacter</taxon>
    </lineage>
</organism>
<dbReference type="PROSITE" id="PS51371">
    <property type="entry name" value="CBS"/>
    <property type="match status" value="2"/>
</dbReference>
<keyword evidence="4" id="KW-0407">Ion channel</keyword>
<dbReference type="CDD" id="cd00400">
    <property type="entry name" value="Voltage_gated_ClC"/>
    <property type="match status" value="1"/>
</dbReference>
<evidence type="ECO:0000256" key="5">
    <source>
        <dbReference type="PROSITE-ProRule" id="PRU00703"/>
    </source>
</evidence>
<sequence length="595" mass="66288">MKQKLKTAYSSLFAYLREKVNRVQYIMIVASLVGLCSGLIAVLLKTTVHYIEKWISEIPLSRFSYLLFPGLGLLITVIIIYKFYGGHIEKGIAMVLRSIARRSSFIPFSHTYMHVVTSSVTVGLGGSVGLEAPIVATGSAVGSNLARIHQLNYQERTLLIACGAAAGIAAVFNAPIAGVIFAIEVLLAETIISYFIPLIISAVIGALCSKIILKEDILFNFVLKQTFNYYNVPFYILLGALCGFISLYYANVFKRVEHKMHDWHLNPYVKALIGGLFLLIIYILFPTLFGEGYDSVKLVANGDSNIIHDNTRLFALMSHEWAVIIFVGAVMLLKPIAAGITIGSGGNGGNFAPSLFVGAYLGFFFSKLLNATKWFDTPVGNFSLVGMAGVLSGVMYCPLTAIFLIAEITSGYELIIPLMIVSSMSFFIVKHYQPYSMETRKLAVEGQIFTHKREQNILTSIQLSDIIRNNYQSISIDSSLRELVEMIKLSDKNIFAVADRKGNFIGIVELNDVKKQMFNPELFDKVGIRQIMKKSPDVIYAGESMTRVMEKFDLTHSWYLPVLSEDRKFVGFISKTKIFEQYRQIISAQSDLYDS</sequence>
<keyword evidence="9" id="KW-1185">Reference proteome</keyword>
<feature type="transmembrane region" description="Helical" evidence="6">
    <location>
        <begin position="351"/>
        <end position="370"/>
    </location>
</feature>
<keyword evidence="3" id="KW-0868">Chloride</keyword>
<accession>A0A9E2SCV7</accession>
<dbReference type="InterPro" id="IPR050368">
    <property type="entry name" value="ClC-type_chloride_channel"/>
</dbReference>
<name>A0A9E2SCV7_9BACT</name>
<gene>
    <name evidence="8" type="ORF">KTO63_24310</name>
</gene>
<evidence type="ECO:0000256" key="6">
    <source>
        <dbReference type="SAM" id="Phobius"/>
    </source>
</evidence>
<protein>
    <submittedName>
        <fullName evidence="8">Chloride channel protein</fullName>
    </submittedName>
</protein>
<dbReference type="Pfam" id="PF00571">
    <property type="entry name" value="CBS"/>
    <property type="match status" value="2"/>
</dbReference>